<proteinExistence type="predicted"/>
<feature type="transmembrane region" description="Helical" evidence="1">
    <location>
        <begin position="159"/>
        <end position="183"/>
    </location>
</feature>
<reference evidence="2 3" key="2">
    <citation type="submission" date="2019-01" db="EMBL/GenBank/DDBJ databases">
        <title>Hymenobacter humicola sp. nov., isolated from soils in Antarctica.</title>
        <authorList>
            <person name="Sedlacek I."/>
            <person name="Holochova P."/>
            <person name="Kralova S."/>
            <person name="Pantucek R."/>
            <person name="Stankova E."/>
            <person name="Vrbovska V."/>
            <person name="Kristofova L."/>
            <person name="Svec P."/>
            <person name="Busse H.-J."/>
        </authorList>
    </citation>
    <scope>NUCLEOTIDE SEQUENCE [LARGE SCALE GENOMIC DNA]</scope>
    <source>
        <strain evidence="2 3">CCM 8852</strain>
    </source>
</reference>
<accession>A0A418R7E3</accession>
<dbReference type="EMBL" id="QYCN01000003">
    <property type="protein sequence ID" value="RIY13302.1"/>
    <property type="molecule type" value="Genomic_DNA"/>
</dbReference>
<name>A0A418R7E3_9BACT</name>
<comment type="caution">
    <text evidence="2">The sequence shown here is derived from an EMBL/GenBank/DDBJ whole genome shotgun (WGS) entry which is preliminary data.</text>
</comment>
<feature type="transmembrane region" description="Helical" evidence="1">
    <location>
        <begin position="98"/>
        <end position="117"/>
    </location>
</feature>
<reference evidence="2 3" key="1">
    <citation type="submission" date="2018-09" db="EMBL/GenBank/DDBJ databases">
        <authorList>
            <person name="Zeman M."/>
            <person name="Pardy F."/>
        </authorList>
    </citation>
    <scope>NUCLEOTIDE SEQUENCE [LARGE SCALE GENOMIC DNA]</scope>
    <source>
        <strain evidence="2 3">CCM 8852</strain>
    </source>
</reference>
<evidence type="ECO:0000313" key="2">
    <source>
        <dbReference type="EMBL" id="RIY13302.1"/>
    </source>
</evidence>
<gene>
    <name evidence="2" type="ORF">D0T11_02380</name>
</gene>
<keyword evidence="1" id="KW-0812">Transmembrane</keyword>
<feature type="transmembrane region" description="Helical" evidence="1">
    <location>
        <begin position="195"/>
        <end position="215"/>
    </location>
</feature>
<protein>
    <submittedName>
        <fullName evidence="2">Uncharacterized protein</fullName>
    </submittedName>
</protein>
<sequence>MDTFVHLPLQQILMRLTLVPVFAASIIGLVHFRHLPANLRYLAAGVAFFLLPMGVLGLVLLLLQRNNLFLMPIYTVGELLILGLVYQATMQSRLFTRLMLALIIGFIGYLVLDSMGVQALTRFRPGQQVIQSVLILLMVGFYFRRLLHELQVRRLWQEPMFWVSAGLCIYFLGYLQIALFSNYLLRYSRQLNMNIWAVHSLLFIVLYLCYCRALWAPPKR</sequence>
<feature type="transmembrane region" description="Helical" evidence="1">
    <location>
        <begin position="129"/>
        <end position="147"/>
    </location>
</feature>
<organism evidence="2 3">
    <name type="scientific">Hymenobacter rubripertinctus</name>
    <dbReference type="NCBI Taxonomy" id="2029981"/>
    <lineage>
        <taxon>Bacteria</taxon>
        <taxon>Pseudomonadati</taxon>
        <taxon>Bacteroidota</taxon>
        <taxon>Cytophagia</taxon>
        <taxon>Cytophagales</taxon>
        <taxon>Hymenobacteraceae</taxon>
        <taxon>Hymenobacter</taxon>
    </lineage>
</organism>
<dbReference type="AlphaFoldDB" id="A0A418R7E3"/>
<feature type="transmembrane region" description="Helical" evidence="1">
    <location>
        <begin position="69"/>
        <end position="86"/>
    </location>
</feature>
<feature type="transmembrane region" description="Helical" evidence="1">
    <location>
        <begin position="39"/>
        <end position="63"/>
    </location>
</feature>
<dbReference type="OrthoDB" id="651989at2"/>
<feature type="transmembrane region" description="Helical" evidence="1">
    <location>
        <begin position="12"/>
        <end position="32"/>
    </location>
</feature>
<evidence type="ECO:0000256" key="1">
    <source>
        <dbReference type="SAM" id="Phobius"/>
    </source>
</evidence>
<keyword evidence="1" id="KW-1133">Transmembrane helix</keyword>
<keyword evidence="1" id="KW-0472">Membrane</keyword>
<keyword evidence="3" id="KW-1185">Reference proteome</keyword>
<evidence type="ECO:0000313" key="3">
    <source>
        <dbReference type="Proteomes" id="UP000284250"/>
    </source>
</evidence>
<dbReference type="RefSeq" id="WP_119654186.1">
    <property type="nucleotide sequence ID" value="NZ_JBHUOI010000002.1"/>
</dbReference>
<dbReference type="Proteomes" id="UP000284250">
    <property type="component" value="Unassembled WGS sequence"/>
</dbReference>